<keyword evidence="2" id="KW-0436">Ligase</keyword>
<comment type="caution">
    <text evidence="2">The sequence shown here is derived from an EMBL/GenBank/DDBJ whole genome shotgun (WGS) entry which is preliminary data.</text>
</comment>
<feature type="compositionally biased region" description="Acidic residues" evidence="1">
    <location>
        <begin position="504"/>
        <end position="523"/>
    </location>
</feature>
<dbReference type="PANTHER" id="PTHR46704:SF1">
    <property type="entry name" value="TELOMERE LENGTH REGULATION PROTEIN TEL2 HOMOLOG"/>
    <property type="match status" value="1"/>
</dbReference>
<dbReference type="PANTHER" id="PTHR46704">
    <property type="entry name" value="CXC DOMAIN-CONTAINING PROTEIN-RELATED"/>
    <property type="match status" value="1"/>
</dbReference>
<dbReference type="AlphaFoldDB" id="A0AAD9C021"/>
<protein>
    <submittedName>
        <fullName evidence="2">Arginine--tRNA ligase</fullName>
    </submittedName>
</protein>
<reference evidence="2" key="1">
    <citation type="submission" date="2023-04" db="EMBL/GenBank/DDBJ databases">
        <title>Chromosome-level genome of Chaenocephalus aceratus.</title>
        <authorList>
            <person name="Park H."/>
        </authorList>
    </citation>
    <scope>NUCLEOTIDE SEQUENCE</scope>
    <source>
        <strain evidence="2">DE</strain>
        <tissue evidence="2">Muscle</tissue>
    </source>
</reference>
<dbReference type="EMBL" id="JASDAP010000015">
    <property type="protein sequence ID" value="KAK1891029.1"/>
    <property type="molecule type" value="Genomic_DNA"/>
</dbReference>
<name>A0AAD9C021_DISEL</name>
<evidence type="ECO:0000313" key="3">
    <source>
        <dbReference type="Proteomes" id="UP001228049"/>
    </source>
</evidence>
<proteinExistence type="predicted"/>
<evidence type="ECO:0000313" key="2">
    <source>
        <dbReference type="EMBL" id="KAK1891029.1"/>
    </source>
</evidence>
<accession>A0AAD9C021</accession>
<feature type="region of interest" description="Disordered" evidence="1">
    <location>
        <begin position="500"/>
        <end position="523"/>
    </location>
</feature>
<evidence type="ECO:0000256" key="1">
    <source>
        <dbReference type="SAM" id="MobiDB-lite"/>
    </source>
</evidence>
<organism evidence="2 3">
    <name type="scientific">Dissostichus eleginoides</name>
    <name type="common">Patagonian toothfish</name>
    <name type="synonym">Dissostichus amissus</name>
    <dbReference type="NCBI Taxonomy" id="100907"/>
    <lineage>
        <taxon>Eukaryota</taxon>
        <taxon>Metazoa</taxon>
        <taxon>Chordata</taxon>
        <taxon>Craniata</taxon>
        <taxon>Vertebrata</taxon>
        <taxon>Euteleostomi</taxon>
        <taxon>Actinopterygii</taxon>
        <taxon>Neopterygii</taxon>
        <taxon>Teleostei</taxon>
        <taxon>Neoteleostei</taxon>
        <taxon>Acanthomorphata</taxon>
        <taxon>Eupercaria</taxon>
        <taxon>Perciformes</taxon>
        <taxon>Notothenioidei</taxon>
        <taxon>Nototheniidae</taxon>
        <taxon>Dissostichus</taxon>
    </lineage>
</organism>
<keyword evidence="3" id="KW-1185">Reference proteome</keyword>
<dbReference type="GO" id="GO:0016874">
    <property type="term" value="F:ligase activity"/>
    <property type="evidence" value="ECO:0007669"/>
    <property type="project" value="UniProtKB-KW"/>
</dbReference>
<dbReference type="Proteomes" id="UP001228049">
    <property type="component" value="Unassembled WGS sequence"/>
</dbReference>
<sequence>MGALSAVDKTMEETFMRFAKSSGGFTGLYSQFGAYQRWCRTTSTRAQFYQKILEMVDLIKDPDCPRAGKHRELEKAEVKKDKDRLYSLPSGAPVLMEVEMDVLQAETVGKAAKAEFIKRLQSREPGKGHPPWDTRWVSKTNKAALLHYILEDTTPKDLPYPKDALFIQDGMALLHVLTNLPPTCGEICLQVLDQMVAKKHFLFSTDSYHPGSIKAQERLRRGSSEKIILAGPATRKPYDFKMFLTNDDNKKQLCQLLLRVWSDQQAASRLERTEMAVLIVEGRAHQLLSSNGKVEVREPPQSTATRKRLIQGWYSTFIMLLPLESLGEDYCATLLGFHVFSGEDCTCAFKGKGKVGPLKKLEKNPKFHRAFSQLGDNRNVKPEVLKQLEQFTCLIYGESRESSVDVVRAKLLRKMVGQDDKLTAKSKVDLARLPPCDALKPHVQRVNHRVALYKGADESILEKPNPYDEEQGWMRTDGVLRPGWSCGPVLPTSLVDLLDTTEREQEDEEEEEFDSDDSIENND</sequence>
<gene>
    <name evidence="2" type="ORF">KUDE01_009859</name>
</gene>